<dbReference type="InterPro" id="IPR000742">
    <property type="entry name" value="EGF"/>
</dbReference>
<evidence type="ECO:0000259" key="10">
    <source>
        <dbReference type="PROSITE" id="PS51406"/>
    </source>
</evidence>
<dbReference type="PANTHER" id="PTHR21351">
    <property type="entry name" value="BARDET-BIEDL SYNDROME PROTEIN 5"/>
    <property type="match status" value="1"/>
</dbReference>
<organism evidence="11 12">
    <name type="scientific">Octopus vulgaris</name>
    <name type="common">Common octopus</name>
    <dbReference type="NCBI Taxonomy" id="6645"/>
    <lineage>
        <taxon>Eukaryota</taxon>
        <taxon>Metazoa</taxon>
        <taxon>Spiralia</taxon>
        <taxon>Lophotrochozoa</taxon>
        <taxon>Mollusca</taxon>
        <taxon>Cephalopoda</taxon>
        <taxon>Coleoidea</taxon>
        <taxon>Octopodiformes</taxon>
        <taxon>Octopoda</taxon>
        <taxon>Incirrata</taxon>
        <taxon>Octopodidae</taxon>
        <taxon>Octopus</taxon>
    </lineage>
</organism>
<dbReference type="PROSITE" id="PS01186">
    <property type="entry name" value="EGF_2"/>
    <property type="match status" value="1"/>
</dbReference>
<evidence type="ECO:0000256" key="7">
    <source>
        <dbReference type="ARBA" id="ARBA00023273"/>
    </source>
</evidence>
<dbReference type="GO" id="GO:0034464">
    <property type="term" value="C:BBSome"/>
    <property type="evidence" value="ECO:0007669"/>
    <property type="project" value="InterPro"/>
</dbReference>
<accession>A0AA36B587</accession>
<dbReference type="SUPFAM" id="SSF56496">
    <property type="entry name" value="Fibrinogen C-terminal domain-like"/>
    <property type="match status" value="1"/>
</dbReference>
<evidence type="ECO:0000313" key="12">
    <source>
        <dbReference type="Proteomes" id="UP001162480"/>
    </source>
</evidence>
<dbReference type="InterPro" id="IPR014716">
    <property type="entry name" value="Fibrinogen_a/b/g_C_1"/>
</dbReference>
<dbReference type="Gene3D" id="3.90.215.10">
    <property type="entry name" value="Gamma Fibrinogen, chain A, domain 1"/>
    <property type="match status" value="1"/>
</dbReference>
<evidence type="ECO:0000256" key="3">
    <source>
        <dbReference type="ARBA" id="ARBA00005822"/>
    </source>
</evidence>
<evidence type="ECO:0000256" key="1">
    <source>
        <dbReference type="ARBA" id="ARBA00004138"/>
    </source>
</evidence>
<evidence type="ECO:0000256" key="2">
    <source>
        <dbReference type="ARBA" id="ARBA00004245"/>
    </source>
</evidence>
<name>A0AA36B587_OCTVU</name>
<proteinExistence type="inferred from homology"/>
<evidence type="ECO:0000256" key="6">
    <source>
        <dbReference type="ARBA" id="ARBA00023212"/>
    </source>
</evidence>
<protein>
    <submittedName>
        <fullName evidence="11">Bardet-Biedl syndrome 5 protein</fullName>
    </submittedName>
</protein>
<keyword evidence="4" id="KW-0963">Cytoplasm</keyword>
<keyword evidence="6" id="KW-0206">Cytoskeleton</keyword>
<evidence type="ECO:0000256" key="8">
    <source>
        <dbReference type="SAM" id="MobiDB-lite"/>
    </source>
</evidence>
<feature type="domain" description="Apple" evidence="9">
    <location>
        <begin position="390"/>
        <end position="465"/>
    </location>
</feature>
<dbReference type="CDD" id="cd00054">
    <property type="entry name" value="EGF_CA"/>
    <property type="match status" value="1"/>
</dbReference>
<dbReference type="GO" id="GO:0036064">
    <property type="term" value="C:ciliary basal body"/>
    <property type="evidence" value="ECO:0007669"/>
    <property type="project" value="TreeGrafter"/>
</dbReference>
<dbReference type="InterPro" id="IPR002181">
    <property type="entry name" value="Fibrinogen_a/b/g_C_dom"/>
</dbReference>
<dbReference type="Pfam" id="PF07289">
    <property type="entry name" value="BBL5"/>
    <property type="match status" value="1"/>
</dbReference>
<dbReference type="GO" id="GO:0032266">
    <property type="term" value="F:phosphatidylinositol-3-phosphate binding"/>
    <property type="evidence" value="ECO:0007669"/>
    <property type="project" value="TreeGrafter"/>
</dbReference>
<feature type="domain" description="Fibrinogen C-terminal" evidence="10">
    <location>
        <begin position="489"/>
        <end position="671"/>
    </location>
</feature>
<keyword evidence="7" id="KW-0966">Cell projection</keyword>
<evidence type="ECO:0000313" key="11">
    <source>
        <dbReference type="EMBL" id="CAI9728155.1"/>
    </source>
</evidence>
<dbReference type="Proteomes" id="UP001162480">
    <property type="component" value="Chromosome 9"/>
</dbReference>
<reference evidence="11" key="1">
    <citation type="submission" date="2023-08" db="EMBL/GenBank/DDBJ databases">
        <authorList>
            <person name="Alioto T."/>
            <person name="Alioto T."/>
            <person name="Gomez Garrido J."/>
        </authorList>
    </citation>
    <scope>NUCLEOTIDE SEQUENCE</scope>
</reference>
<keyword evidence="5" id="KW-0969">Cilium</keyword>
<evidence type="ECO:0000259" key="9">
    <source>
        <dbReference type="PROSITE" id="PS50948"/>
    </source>
</evidence>
<comment type="subcellular location">
    <subcellularLocation>
        <location evidence="1">Cell projection</location>
        <location evidence="1">Cilium</location>
    </subcellularLocation>
    <subcellularLocation>
        <location evidence="2">Cytoplasm</location>
        <location evidence="2">Cytoskeleton</location>
    </subcellularLocation>
</comment>
<dbReference type="PROSITE" id="PS50948">
    <property type="entry name" value="PAN"/>
    <property type="match status" value="1"/>
</dbReference>
<feature type="region of interest" description="Disordered" evidence="8">
    <location>
        <begin position="620"/>
        <end position="641"/>
    </location>
</feature>
<dbReference type="GO" id="GO:0060271">
    <property type="term" value="P:cilium assembly"/>
    <property type="evidence" value="ECO:0007669"/>
    <property type="project" value="TreeGrafter"/>
</dbReference>
<dbReference type="SMART" id="SM00186">
    <property type="entry name" value="FBG"/>
    <property type="match status" value="1"/>
</dbReference>
<evidence type="ECO:0000256" key="5">
    <source>
        <dbReference type="ARBA" id="ARBA00023069"/>
    </source>
</evidence>
<sequence length="711" mass="81077">MRNCHSNADCYKMAADNVWEDVDIKFDISSAQMQPRSGEKVVDIVDSVEDTKGNNGERGRLIVTNLRFIWHAQVIPRINLSIGLSCIISIATKTANSKLRGTTDALYVLAKAQTRFEFIFTNLVPGSPRLFTSVIAIHRAYDTTRLYRQLKLRGALIENKELKLLPLEQLCSKVNGVWNLSSNQGNLGTFYITNIRVVWNATMNEAFNVSIPYLQIKSVKMRDSKFGVALVIESSVQSGSYILGFRIDPKEKLEDVCKEILSLLQVYRADPEFGVQYEVKEKTSNDPPQVLQDVVDDVEIEEDGTSDAFAAYFADCCKIRDHEPVFSDYLSLAIEKLPENVSLKTEKLNFPIGNTRMISYSLYFVLLVSFHYGAAKYEQQTEILKSIPECIRNYEFPNQAIQRRHADTKAECAYVCMNHDLCMSINFCLHGNRKGGRCTLNQWRANGECSLLKQKPNCTYFEMKGPNPCKNGGDWVRTRCICRDGFTGEFCDRRFKDCREVYLNGAHEDGMYEIQPIAMDKTVKVYCEMSLGGYMLFQKRTDKTCEREDFFRGWQDYQLGFGDKDCDYWLGNDLLHAITSQDKYDLVIKAGDFEIIYTHFTVSSEEDLFRMNFEDFKPKDSSLSNGFQPEDEKQDLRGQPFATPDKDEYGCALDSRSAWWFGPGCASVNLNLPMGTFKEFYPLSKPVGWSSNGLFIEVTHTTMSLKASDSE</sequence>
<keyword evidence="12" id="KW-1185">Reference proteome</keyword>
<dbReference type="InterPro" id="IPR006606">
    <property type="entry name" value="BBL5"/>
</dbReference>
<dbReference type="PROSITE" id="PS00022">
    <property type="entry name" value="EGF_1"/>
    <property type="match status" value="1"/>
</dbReference>
<dbReference type="PROSITE" id="PS51406">
    <property type="entry name" value="FIBRINOGEN_C_2"/>
    <property type="match status" value="1"/>
</dbReference>
<dbReference type="EMBL" id="OX597822">
    <property type="protein sequence ID" value="CAI9728155.1"/>
    <property type="molecule type" value="Genomic_DNA"/>
</dbReference>
<evidence type="ECO:0000256" key="4">
    <source>
        <dbReference type="ARBA" id="ARBA00022490"/>
    </source>
</evidence>
<gene>
    <name evidence="11" type="ORF">OCTVUL_1B021318</name>
</gene>
<dbReference type="Gene3D" id="2.10.25.10">
    <property type="entry name" value="Laminin"/>
    <property type="match status" value="1"/>
</dbReference>
<dbReference type="Pfam" id="PF00147">
    <property type="entry name" value="Fibrinogen_C"/>
    <property type="match status" value="1"/>
</dbReference>
<dbReference type="InterPro" id="IPR014003">
    <property type="entry name" value="BBS5_PH"/>
</dbReference>
<dbReference type="SMART" id="SM00683">
    <property type="entry name" value="DM16"/>
    <property type="match status" value="2"/>
</dbReference>
<dbReference type="InterPro" id="IPR003609">
    <property type="entry name" value="Pan_app"/>
</dbReference>
<comment type="similarity">
    <text evidence="3">Belongs to the BBS5 family.</text>
</comment>
<dbReference type="InterPro" id="IPR036056">
    <property type="entry name" value="Fibrinogen-like_C"/>
</dbReference>
<dbReference type="AlphaFoldDB" id="A0AA36B587"/>
<dbReference type="PANTHER" id="PTHR21351:SF0">
    <property type="entry name" value="BARDET-BIEDL SYNDROME 5 PROTEIN"/>
    <property type="match status" value="1"/>
</dbReference>